<evidence type="ECO:0008006" key="4">
    <source>
        <dbReference type="Google" id="ProtNLM"/>
    </source>
</evidence>
<gene>
    <name evidence="2" type="ORF">MCNF_51370</name>
</gene>
<evidence type="ECO:0000313" key="3">
    <source>
        <dbReference type="Proteomes" id="UP000466931"/>
    </source>
</evidence>
<reference evidence="2" key="1">
    <citation type="journal article" date="2019" name="Emerg. Microbes Infect.">
        <title>Comprehensive subspecies identification of 175 nontuberculous mycobacteria species based on 7547 genomic profiles.</title>
        <authorList>
            <person name="Matsumoto Y."/>
            <person name="Kinjo T."/>
            <person name="Motooka D."/>
            <person name="Nabeya D."/>
            <person name="Jung N."/>
            <person name="Uechi K."/>
            <person name="Horii T."/>
            <person name="Iida T."/>
            <person name="Fujita J."/>
            <person name="Nakamura S."/>
        </authorList>
    </citation>
    <scope>NUCLEOTIDE SEQUENCE [LARGE SCALE GENOMIC DNA]</scope>
    <source>
        <strain evidence="2">JCM 13671</strain>
    </source>
</reference>
<dbReference type="AlphaFoldDB" id="A0A7I7Y675"/>
<evidence type="ECO:0000313" key="2">
    <source>
        <dbReference type="EMBL" id="BBZ36532.1"/>
    </source>
</evidence>
<protein>
    <recommendedName>
        <fullName evidence="4">DUF5666 domain-containing protein</fullName>
    </recommendedName>
</protein>
<dbReference type="Proteomes" id="UP000466931">
    <property type="component" value="Chromosome"/>
</dbReference>
<evidence type="ECO:0000256" key="1">
    <source>
        <dbReference type="SAM" id="MobiDB-lite"/>
    </source>
</evidence>
<dbReference type="EMBL" id="AP022612">
    <property type="protein sequence ID" value="BBZ36532.1"/>
    <property type="molecule type" value="Genomic_DNA"/>
</dbReference>
<keyword evidence="3" id="KW-1185">Reference proteome</keyword>
<accession>A0A7I7Y675</accession>
<name>A0A7I7Y675_9MYCO</name>
<sequence>MPSLLASPDPAPQASAPAQRSAVSAAVTPTERIGQVIATSADSITTKASDGQIITFRITPQTAQILESGAQFAVNDVIVVQATEQNGTQVATTIADRDLVGQDGPPMDYDLPVT</sequence>
<reference evidence="2" key="2">
    <citation type="submission" date="2020-02" db="EMBL/GenBank/DDBJ databases">
        <authorList>
            <person name="Matsumoto Y."/>
            <person name="Motooka D."/>
            <person name="Nakamura S."/>
        </authorList>
    </citation>
    <scope>NUCLEOTIDE SEQUENCE</scope>
    <source>
        <strain evidence="2">JCM 13671</strain>
    </source>
</reference>
<proteinExistence type="predicted"/>
<feature type="region of interest" description="Disordered" evidence="1">
    <location>
        <begin position="1"/>
        <end position="26"/>
    </location>
</feature>
<organism evidence="2 3">
    <name type="scientific">Mycolicibacterium confluentis</name>
    <dbReference type="NCBI Taxonomy" id="28047"/>
    <lineage>
        <taxon>Bacteria</taxon>
        <taxon>Bacillati</taxon>
        <taxon>Actinomycetota</taxon>
        <taxon>Actinomycetes</taxon>
        <taxon>Mycobacteriales</taxon>
        <taxon>Mycobacteriaceae</taxon>
        <taxon>Mycolicibacterium</taxon>
    </lineage>
</organism>